<feature type="region of interest" description="Disordered" evidence="8">
    <location>
        <begin position="453"/>
        <end position="484"/>
    </location>
</feature>
<evidence type="ECO:0000256" key="1">
    <source>
        <dbReference type="ARBA" id="ARBA00006692"/>
    </source>
</evidence>
<keyword evidence="10" id="KW-1185">Reference proteome</keyword>
<keyword evidence="3" id="KW-0808">Transferase</keyword>
<dbReference type="PANTHER" id="PTHR24342:SF20">
    <property type="entry name" value="MYOSIN LIGHT CHAIN KINASE, SMOOTH MUSCLE"/>
    <property type="match status" value="1"/>
</dbReference>
<evidence type="ECO:0000313" key="10">
    <source>
        <dbReference type="Proteomes" id="UP000515159"/>
    </source>
</evidence>
<feature type="region of interest" description="Disordered" evidence="8">
    <location>
        <begin position="504"/>
        <end position="528"/>
    </location>
</feature>
<dbReference type="Pfam" id="PF00069">
    <property type="entry name" value="Pkinase"/>
    <property type="match status" value="1"/>
</dbReference>
<dbReference type="GO" id="GO:0005524">
    <property type="term" value="F:ATP binding"/>
    <property type="evidence" value="ECO:0007669"/>
    <property type="project" value="UniProtKB-UniRule"/>
</dbReference>
<dbReference type="Gene3D" id="3.30.200.20">
    <property type="entry name" value="Phosphorylase Kinase, domain 1"/>
    <property type="match status" value="1"/>
</dbReference>
<dbReference type="PROSITE" id="PS50011">
    <property type="entry name" value="PROTEIN_KINASE_DOM"/>
    <property type="match status" value="1"/>
</dbReference>
<dbReference type="CTD" id="91807"/>
<evidence type="ECO:0000259" key="9">
    <source>
        <dbReference type="PROSITE" id="PS50011"/>
    </source>
</evidence>
<feature type="compositionally biased region" description="Basic and acidic residues" evidence="8">
    <location>
        <begin position="250"/>
        <end position="281"/>
    </location>
</feature>
<dbReference type="InterPro" id="IPR008271">
    <property type="entry name" value="Ser/Thr_kinase_AS"/>
</dbReference>
<dbReference type="GO" id="GO:0035556">
    <property type="term" value="P:intracellular signal transduction"/>
    <property type="evidence" value="ECO:0007669"/>
    <property type="project" value="TreeGrafter"/>
</dbReference>
<dbReference type="OrthoDB" id="10260894at2759"/>
<dbReference type="GO" id="GO:0004674">
    <property type="term" value="F:protein serine/threonine kinase activity"/>
    <property type="evidence" value="ECO:0007669"/>
    <property type="project" value="UniProtKB-KW"/>
</dbReference>
<feature type="region of interest" description="Disordered" evidence="8">
    <location>
        <begin position="351"/>
        <end position="382"/>
    </location>
</feature>
<dbReference type="FunFam" id="3.30.200.20:FF:000196">
    <property type="entry name" value="Myosin light chain kinase family, member 4"/>
    <property type="match status" value="1"/>
</dbReference>
<dbReference type="PANTHER" id="PTHR24342">
    <property type="entry name" value="SERINE/THREONINE-PROTEIN KINASE 17"/>
    <property type="match status" value="1"/>
</dbReference>
<dbReference type="SUPFAM" id="SSF56112">
    <property type="entry name" value="Protein kinase-like (PK-like)"/>
    <property type="match status" value="1"/>
</dbReference>
<sequence>MSRQVSLTSCLAKMYESNLDTAGGTGIPMSRSPAAGGNNLSNLDKKLNLLNEKVDKLLNFQEDVMEKLETVHQGIDDLEKGIDKLTVPSVSCDLAKSTERALNSSDATFYGNIDGVCAEILRLMKTVHHNSLKQGEKLVGVEKMVSAIDKAIIFLGETFKNSKVVDFILKGIVPWKKGSLSEVPDEIKDKPEVKGAKPKHVLSSRGVQVEVWRTGDDLKKGTKSDGNNEKCEQVKWQTTDISSADSSLTVEERKPELQMVKPEKTNSPKKDMNVKTSKKDSGLPVISDTSRSQKLIIDGEVKPHRSGSEESSNKVAHAKPTEIKNAAPALCTASSETISSKFQCLSRTDGQPLLPRFSSPGQKVDTHEKNQDNMVGDSTKEKAPLCPPAEAQDDGHLQEKLKYKQCHKDLRTDPCREGKDVRSEGKLDPQLIKAGKPQILFYKPSMEKMVMETTEHKSKGLTPPSSMEKGSRSEAAGMGQSFQEPPAARKILENDSDSLITQAETPLSGGMESETKQTTGPSTASETDTVVIDDSPPPPAPFAHRIVSVKPAPVNTCYAICQHEVLGGGRFGQVHKCTEVSTGLSLAAKIIKVKGAKDREEVKNEINIMNQLNHVNLIQLFDAFECKNNITLIVEYVDGGELFDRITDENYNLTELDAILFTKQICEGVYYLHQQYILHLDLKPENILCVNRTGNQIKLIDFGLARRYKPREKLKVNFGTPEFLAPEVVNYDFVSFPTDMWSVGVITYMLLSGLSPFLGENDTETMNFIVNCSWDFDADAFEQVSEEAKDFISQLLVKEKSCRISAAQCLKHKWLNDLPAKAKKFRMRLKSQVLLQSYLAQRKWKKHFYAVTAAYRLRKLQHTGPVNSA</sequence>
<evidence type="ECO:0000313" key="11">
    <source>
        <dbReference type="RefSeq" id="XP_033799439.1"/>
    </source>
</evidence>
<name>A0A6P8QQN4_GEOSA</name>
<dbReference type="CDD" id="cd14192">
    <property type="entry name" value="STKc_MLCK3"/>
    <property type="match status" value="1"/>
</dbReference>
<evidence type="ECO:0000256" key="5">
    <source>
        <dbReference type="ARBA" id="ARBA00022777"/>
    </source>
</evidence>
<dbReference type="InterPro" id="IPR017441">
    <property type="entry name" value="Protein_kinase_ATP_BS"/>
</dbReference>
<dbReference type="KEGG" id="gsh:117360013"/>
<dbReference type="Gene3D" id="1.10.510.10">
    <property type="entry name" value="Transferase(Phosphotransferase) domain 1"/>
    <property type="match status" value="1"/>
</dbReference>
<dbReference type="GO" id="GO:0043065">
    <property type="term" value="P:positive regulation of apoptotic process"/>
    <property type="evidence" value="ECO:0007669"/>
    <property type="project" value="TreeGrafter"/>
</dbReference>
<protein>
    <submittedName>
        <fullName evidence="11">Myosin light chain kinase 3 isoform X1</fullName>
    </submittedName>
</protein>
<reference evidence="11" key="1">
    <citation type="submission" date="2025-08" db="UniProtKB">
        <authorList>
            <consortium name="RefSeq"/>
        </authorList>
    </citation>
    <scope>IDENTIFICATION</scope>
</reference>
<dbReference type="GO" id="GO:0005634">
    <property type="term" value="C:nucleus"/>
    <property type="evidence" value="ECO:0007669"/>
    <property type="project" value="TreeGrafter"/>
</dbReference>
<dbReference type="GeneID" id="117360013"/>
<feature type="domain" description="Protein kinase" evidence="9">
    <location>
        <begin position="560"/>
        <end position="815"/>
    </location>
</feature>
<evidence type="ECO:0000256" key="8">
    <source>
        <dbReference type="SAM" id="MobiDB-lite"/>
    </source>
</evidence>
<feature type="region of interest" description="Disordered" evidence="8">
    <location>
        <begin position="242"/>
        <end position="288"/>
    </location>
</feature>
<evidence type="ECO:0000256" key="6">
    <source>
        <dbReference type="ARBA" id="ARBA00022840"/>
    </source>
</evidence>
<evidence type="ECO:0000256" key="4">
    <source>
        <dbReference type="ARBA" id="ARBA00022741"/>
    </source>
</evidence>
<evidence type="ECO:0000256" key="7">
    <source>
        <dbReference type="PROSITE-ProRule" id="PRU10141"/>
    </source>
</evidence>
<dbReference type="InterPro" id="IPR000719">
    <property type="entry name" value="Prot_kinase_dom"/>
</dbReference>
<feature type="compositionally biased region" description="Polar residues" evidence="8">
    <location>
        <begin position="516"/>
        <end position="528"/>
    </location>
</feature>
<dbReference type="SMART" id="SM00220">
    <property type="entry name" value="S_TKc"/>
    <property type="match status" value="1"/>
</dbReference>
<keyword evidence="4 7" id="KW-0547">Nucleotide-binding</keyword>
<comment type="similarity">
    <text evidence="1">Belongs to the protein kinase superfamily. CAMK Ser/Thr protein kinase family.</text>
</comment>
<keyword evidence="2" id="KW-0723">Serine/threonine-protein kinase</keyword>
<evidence type="ECO:0000256" key="3">
    <source>
        <dbReference type="ARBA" id="ARBA00022679"/>
    </source>
</evidence>
<dbReference type="InterPro" id="IPR011009">
    <property type="entry name" value="Kinase-like_dom_sf"/>
</dbReference>
<dbReference type="RefSeq" id="XP_033799439.1">
    <property type="nucleotide sequence ID" value="XM_033943548.1"/>
</dbReference>
<keyword evidence="5 11" id="KW-0418">Kinase</keyword>
<keyword evidence="6 7" id="KW-0067">ATP-binding</keyword>
<gene>
    <name evidence="11" type="primary">MYLK3</name>
</gene>
<evidence type="ECO:0000256" key="2">
    <source>
        <dbReference type="ARBA" id="ARBA00022527"/>
    </source>
</evidence>
<dbReference type="PROSITE" id="PS00107">
    <property type="entry name" value="PROTEIN_KINASE_ATP"/>
    <property type="match status" value="1"/>
</dbReference>
<dbReference type="FunFam" id="1.10.510.10:FF:000135">
    <property type="entry name" value="Putative myosin light chain kinase 3"/>
    <property type="match status" value="1"/>
</dbReference>
<feature type="binding site" evidence="7">
    <location>
        <position position="589"/>
    </location>
    <ligand>
        <name>ATP</name>
        <dbReference type="ChEBI" id="CHEBI:30616"/>
    </ligand>
</feature>
<organism evidence="10 11">
    <name type="scientific">Geotrypetes seraphini</name>
    <name type="common">Gaboon caecilian</name>
    <name type="synonym">Caecilia seraphini</name>
    <dbReference type="NCBI Taxonomy" id="260995"/>
    <lineage>
        <taxon>Eukaryota</taxon>
        <taxon>Metazoa</taxon>
        <taxon>Chordata</taxon>
        <taxon>Craniata</taxon>
        <taxon>Vertebrata</taxon>
        <taxon>Euteleostomi</taxon>
        <taxon>Amphibia</taxon>
        <taxon>Gymnophiona</taxon>
        <taxon>Geotrypetes</taxon>
    </lineage>
</organism>
<dbReference type="InParanoid" id="A0A6P8QQN4"/>
<dbReference type="FunCoup" id="A0A6P8QQN4">
    <property type="interactions" value="1426"/>
</dbReference>
<dbReference type="PROSITE" id="PS00108">
    <property type="entry name" value="PROTEIN_KINASE_ST"/>
    <property type="match status" value="1"/>
</dbReference>
<proteinExistence type="inferred from homology"/>
<accession>A0A6P8QQN4</accession>
<dbReference type="Proteomes" id="UP000515159">
    <property type="component" value="Chromosome 4"/>
</dbReference>
<dbReference type="AlphaFoldDB" id="A0A6P8QQN4"/>